<dbReference type="InterPro" id="IPR011608">
    <property type="entry name" value="PRD"/>
</dbReference>
<feature type="domain" description="PRD" evidence="3">
    <location>
        <begin position="168"/>
        <end position="272"/>
    </location>
</feature>
<dbReference type="PANTHER" id="PTHR30185">
    <property type="entry name" value="CRYPTIC BETA-GLUCOSIDE BGL OPERON ANTITERMINATOR"/>
    <property type="match status" value="1"/>
</dbReference>
<evidence type="ECO:0000256" key="1">
    <source>
        <dbReference type="ARBA" id="ARBA00023015"/>
    </source>
</evidence>
<keyword evidence="1" id="KW-0805">Transcription regulation</keyword>
<dbReference type="Pfam" id="PF05043">
    <property type="entry name" value="Mga"/>
    <property type="match status" value="1"/>
</dbReference>
<dbReference type="InterPro" id="IPR050661">
    <property type="entry name" value="BglG_antiterminators"/>
</dbReference>
<dbReference type="Pfam" id="PF08279">
    <property type="entry name" value="HTH_11"/>
    <property type="match status" value="1"/>
</dbReference>
<dbReference type="Gene3D" id="1.10.10.10">
    <property type="entry name" value="Winged helix-like DNA-binding domain superfamily/Winged helix DNA-binding domain"/>
    <property type="match status" value="1"/>
</dbReference>
<dbReference type="AlphaFoldDB" id="A0A643LPR1"/>
<dbReference type="PROSITE" id="PS51372">
    <property type="entry name" value="PRD_2"/>
    <property type="match status" value="1"/>
</dbReference>
<dbReference type="SMR" id="A0A643LPR1"/>
<name>A0A643LPR1_BACTU</name>
<protein>
    <submittedName>
        <fullName evidence="4">HTH domain-containing protein</fullName>
    </submittedName>
</protein>
<evidence type="ECO:0000313" key="4">
    <source>
        <dbReference type="EMBL" id="KAB1347619.1"/>
    </source>
</evidence>
<comment type="caution">
    <text evidence="4">The sequence shown here is derived from an EMBL/GenBank/DDBJ whole genome shotgun (WGS) entry which is preliminary data.</text>
</comment>
<dbReference type="GO" id="GO:0006355">
    <property type="term" value="P:regulation of DNA-templated transcription"/>
    <property type="evidence" value="ECO:0007669"/>
    <property type="project" value="InterPro"/>
</dbReference>
<keyword evidence="2" id="KW-0804">Transcription</keyword>
<accession>A0A643LPR1</accession>
<evidence type="ECO:0000256" key="2">
    <source>
        <dbReference type="ARBA" id="ARBA00023163"/>
    </source>
</evidence>
<dbReference type="InterPro" id="IPR036388">
    <property type="entry name" value="WH-like_DNA-bd_sf"/>
</dbReference>
<dbReference type="InterPro" id="IPR013196">
    <property type="entry name" value="HTH_11"/>
</dbReference>
<dbReference type="RefSeq" id="WP_000357137.1">
    <property type="nucleotide sequence ID" value="NZ_CP011350.1"/>
</dbReference>
<sequence>MDKFITDLIQDKSIVRQLQILETLIDSNEIKSSKDLSQSLKCTSRTIINDISQLKLALPENWDLISVQSKGYLLKRDFSNDFSELIIPYLMNSELYTILIGIFNQKYYSLEKWSQLLYLDKITLKKMLKNFRKILVNFGLDFNFRTIKLIGQEINLRYFYIMFFYNIQKYKEVINLDSRLQEKIKSITRIHNVEIDYNMLAVIISVSIKRIANKHYMSEVLEFLPILDTNNLNCISSIICELEIFFNIKFTEYELSYFKNAFSIILEWNIEEKNRITDYYYKINKKTYDKNKHLFQTISSEINVCLEIKEKIKHDLYFILHKIYKFQKYGLSIGAFGNEFDTVHHEFSEGHNRIYPLISSWNKKINKSRLTNDEINYIIYHILFIVHSNHNKKGLLLLSGSSALKKFIYYKLNHELGDFVTLQQKPDCMHKFDVILTNYQIPNTPIPIIRISNKTIQKDSSYVRKVLSPFN</sequence>
<proteinExistence type="predicted"/>
<reference evidence="4" key="1">
    <citation type="submission" date="2019-07" db="EMBL/GenBank/DDBJ databases">
        <title>Draft genome sequence of Bacillus thuringiensis strain PT02.</title>
        <authorList>
            <person name="Nguyen H."/>
            <person name="Nguyen L.N."/>
            <person name="Nguyen H.T.T."/>
            <person name="Nguyen D.V."/>
            <person name="Le H.T.T."/>
        </authorList>
    </citation>
    <scope>NUCLEOTIDE SEQUENCE</scope>
    <source>
        <strain evidence="4">PT02</strain>
    </source>
</reference>
<dbReference type="EMBL" id="VLPO01000074">
    <property type="protein sequence ID" value="KAB1347619.1"/>
    <property type="molecule type" value="Genomic_DNA"/>
</dbReference>
<dbReference type="InterPro" id="IPR007737">
    <property type="entry name" value="Mga_HTH"/>
</dbReference>
<organism evidence="4">
    <name type="scientific">Bacillus thuringiensis</name>
    <dbReference type="NCBI Taxonomy" id="1428"/>
    <lineage>
        <taxon>Bacteria</taxon>
        <taxon>Bacillati</taxon>
        <taxon>Bacillota</taxon>
        <taxon>Bacilli</taxon>
        <taxon>Bacillales</taxon>
        <taxon>Bacillaceae</taxon>
        <taxon>Bacillus</taxon>
        <taxon>Bacillus cereus group</taxon>
    </lineage>
</organism>
<evidence type="ECO:0000259" key="3">
    <source>
        <dbReference type="PROSITE" id="PS51372"/>
    </source>
</evidence>
<gene>
    <name evidence="4" type="ORF">FPG91_27065</name>
</gene>
<dbReference type="PANTHER" id="PTHR30185:SF18">
    <property type="entry name" value="TRANSCRIPTIONAL REGULATOR MTLR"/>
    <property type="match status" value="1"/>
</dbReference>